<comment type="caution">
    <text evidence="9">The sequence shown here is derived from an EMBL/GenBank/DDBJ whole genome shotgun (WGS) entry which is preliminary data.</text>
</comment>
<evidence type="ECO:0000256" key="4">
    <source>
        <dbReference type="ARBA" id="ARBA00022824"/>
    </source>
</evidence>
<evidence type="ECO:0000313" key="9">
    <source>
        <dbReference type="EMBL" id="KAJ0202805.1"/>
    </source>
</evidence>
<reference evidence="9 10" key="1">
    <citation type="journal article" date="2017" name="Nat. Commun.">
        <title>Genome assembly with in vitro proximity ligation data and whole-genome triplication in lettuce.</title>
        <authorList>
            <person name="Reyes-Chin-Wo S."/>
            <person name="Wang Z."/>
            <person name="Yang X."/>
            <person name="Kozik A."/>
            <person name="Arikit S."/>
            <person name="Song C."/>
            <person name="Xia L."/>
            <person name="Froenicke L."/>
            <person name="Lavelle D.O."/>
            <person name="Truco M.J."/>
            <person name="Xia R."/>
            <person name="Zhu S."/>
            <person name="Xu C."/>
            <person name="Xu H."/>
            <person name="Xu X."/>
            <person name="Cox K."/>
            <person name="Korf I."/>
            <person name="Meyers B.C."/>
            <person name="Michelmore R.W."/>
        </authorList>
    </citation>
    <scope>NUCLEOTIDE SEQUENCE [LARGE SCALE GENOMIC DNA]</scope>
    <source>
        <strain evidence="10">cv. Salinas</strain>
        <tissue evidence="9">Seedlings</tissue>
    </source>
</reference>
<name>A0A9R1VAX0_LACSA</name>
<keyword evidence="5 8" id="KW-1133">Transmembrane helix</keyword>
<evidence type="ECO:0000313" key="10">
    <source>
        <dbReference type="Proteomes" id="UP000235145"/>
    </source>
</evidence>
<feature type="compositionally biased region" description="Polar residues" evidence="7">
    <location>
        <begin position="82"/>
        <end position="100"/>
    </location>
</feature>
<keyword evidence="10" id="KW-1185">Reference proteome</keyword>
<dbReference type="EMBL" id="NBSK02000005">
    <property type="protein sequence ID" value="KAJ0202805.1"/>
    <property type="molecule type" value="Genomic_DNA"/>
</dbReference>
<dbReference type="PANTHER" id="PTHR10868">
    <property type="entry name" value="SIGMA 1-TYPE OPIOID RECEPTOR-RELATED"/>
    <property type="match status" value="1"/>
</dbReference>
<dbReference type="AlphaFoldDB" id="A0A9R1VAX0"/>
<evidence type="ECO:0000256" key="7">
    <source>
        <dbReference type="SAM" id="MobiDB-lite"/>
    </source>
</evidence>
<evidence type="ECO:0000256" key="2">
    <source>
        <dbReference type="ARBA" id="ARBA00007141"/>
    </source>
</evidence>
<protein>
    <submittedName>
        <fullName evidence="9">Uncharacterized protein</fullName>
    </submittedName>
</protein>
<feature type="region of interest" description="Disordered" evidence="7">
    <location>
        <begin position="67"/>
        <end position="100"/>
    </location>
</feature>
<proteinExistence type="inferred from homology"/>
<feature type="transmembrane region" description="Helical" evidence="8">
    <location>
        <begin position="129"/>
        <end position="149"/>
    </location>
</feature>
<evidence type="ECO:0000256" key="1">
    <source>
        <dbReference type="ARBA" id="ARBA00004586"/>
    </source>
</evidence>
<gene>
    <name evidence="9" type="ORF">LSAT_V11C500265930</name>
</gene>
<comment type="subcellular location">
    <subcellularLocation>
        <location evidence="1">Endoplasmic reticulum membrane</location>
    </subcellularLocation>
</comment>
<organism evidence="9 10">
    <name type="scientific">Lactuca sativa</name>
    <name type="common">Garden lettuce</name>
    <dbReference type="NCBI Taxonomy" id="4236"/>
    <lineage>
        <taxon>Eukaryota</taxon>
        <taxon>Viridiplantae</taxon>
        <taxon>Streptophyta</taxon>
        <taxon>Embryophyta</taxon>
        <taxon>Tracheophyta</taxon>
        <taxon>Spermatophyta</taxon>
        <taxon>Magnoliopsida</taxon>
        <taxon>eudicotyledons</taxon>
        <taxon>Gunneridae</taxon>
        <taxon>Pentapetalae</taxon>
        <taxon>asterids</taxon>
        <taxon>campanulids</taxon>
        <taxon>Asterales</taxon>
        <taxon>Asteraceae</taxon>
        <taxon>Cichorioideae</taxon>
        <taxon>Cichorieae</taxon>
        <taxon>Lactucinae</taxon>
        <taxon>Lactuca</taxon>
    </lineage>
</organism>
<evidence type="ECO:0000256" key="3">
    <source>
        <dbReference type="ARBA" id="ARBA00022692"/>
    </source>
</evidence>
<evidence type="ECO:0000256" key="6">
    <source>
        <dbReference type="ARBA" id="ARBA00023136"/>
    </source>
</evidence>
<dbReference type="GO" id="GO:0005783">
    <property type="term" value="C:endoplasmic reticulum"/>
    <property type="evidence" value="ECO:0000318"/>
    <property type="project" value="GO_Central"/>
</dbReference>
<dbReference type="Pfam" id="PF04622">
    <property type="entry name" value="ERG2_Sigma1R"/>
    <property type="match status" value="1"/>
</dbReference>
<dbReference type="GO" id="GO:0005789">
    <property type="term" value="C:endoplasmic reticulum membrane"/>
    <property type="evidence" value="ECO:0007669"/>
    <property type="project" value="UniProtKB-SubCell"/>
</dbReference>
<sequence>METNVYQMLMGTTVQTPNSSVKSSSPMEDDSFYLTRCRRDANCKCKTCVASINATLDLMSAHRSTLTKLSSSKPSPPQTPLFSNPSTLSTPISETSRPMVSTPLSPAIRKSFRQKMNSKKTKLGYVLKMMKWVLILCLIVIGKLGFSFLTSRVMKTKFSPEIVRKLSEKSSGIQDVKERLVFLNNELQSFMGDGVSEASSTYPNWEIVQDGLILRSRCQLHKSWMEEVSIWGWPLQTSGLLTTEFASRSFTILSGTVTEWSNGESSHSIRKANTSWEQGKWSASLWRLDQNTWILEYTQSFIFENTRPFLSTMEFFKLMMMRVSRCMKQLCMFSGGNHLAPT</sequence>
<evidence type="ECO:0000256" key="5">
    <source>
        <dbReference type="ARBA" id="ARBA00022989"/>
    </source>
</evidence>
<keyword evidence="6 8" id="KW-0472">Membrane</keyword>
<dbReference type="InterPro" id="IPR006716">
    <property type="entry name" value="ERG2_sigma1_rcpt-like"/>
</dbReference>
<evidence type="ECO:0000256" key="8">
    <source>
        <dbReference type="SAM" id="Phobius"/>
    </source>
</evidence>
<dbReference type="Proteomes" id="UP000235145">
    <property type="component" value="Unassembled WGS sequence"/>
</dbReference>
<keyword evidence="3 8" id="KW-0812">Transmembrane</keyword>
<comment type="similarity">
    <text evidence="2">Belongs to the ERG2 family.</text>
</comment>
<dbReference type="PANTHER" id="PTHR10868:SF1">
    <property type="entry name" value="SIGMA NON-OPIOID INTRACELLULAR RECEPTOR 1"/>
    <property type="match status" value="1"/>
</dbReference>
<keyword evidence="4" id="KW-0256">Endoplasmic reticulum</keyword>
<accession>A0A9R1VAX0</accession>